<name>A0AA39QV58_9LECA</name>
<accession>A0AA39QV58</accession>
<dbReference type="InterPro" id="IPR056884">
    <property type="entry name" value="NPHP3-like_N"/>
</dbReference>
<dbReference type="Gene3D" id="3.40.50.300">
    <property type="entry name" value="P-loop containing nucleotide triphosphate hydrolases"/>
    <property type="match status" value="1"/>
</dbReference>
<dbReference type="Pfam" id="PF12796">
    <property type="entry name" value="Ank_2"/>
    <property type="match status" value="5"/>
</dbReference>
<dbReference type="EMBL" id="JAFEKC020000019">
    <property type="protein sequence ID" value="KAK0508929.1"/>
    <property type="molecule type" value="Genomic_DNA"/>
</dbReference>
<dbReference type="PROSITE" id="PS50297">
    <property type="entry name" value="ANK_REP_REGION"/>
    <property type="match status" value="5"/>
</dbReference>
<protein>
    <recommendedName>
        <fullName evidence="4">Nephrocystin 3-like N-terminal domain-containing protein</fullName>
    </recommendedName>
</protein>
<gene>
    <name evidence="5" type="ORF">JMJ35_008300</name>
</gene>
<dbReference type="SUPFAM" id="SSF48403">
    <property type="entry name" value="Ankyrin repeat"/>
    <property type="match status" value="2"/>
</dbReference>
<dbReference type="InterPro" id="IPR036770">
    <property type="entry name" value="Ankyrin_rpt-contain_sf"/>
</dbReference>
<dbReference type="PANTHER" id="PTHR24123:SF33">
    <property type="entry name" value="PROTEIN HOS4"/>
    <property type="match status" value="1"/>
</dbReference>
<feature type="repeat" description="ANK" evidence="3">
    <location>
        <begin position="1247"/>
        <end position="1281"/>
    </location>
</feature>
<dbReference type="PANTHER" id="PTHR24123">
    <property type="entry name" value="ANKYRIN REPEAT-CONTAINING"/>
    <property type="match status" value="1"/>
</dbReference>
<evidence type="ECO:0000313" key="6">
    <source>
        <dbReference type="Proteomes" id="UP001166286"/>
    </source>
</evidence>
<dbReference type="InterPro" id="IPR051165">
    <property type="entry name" value="Multifunctional_ANK_Repeat"/>
</dbReference>
<proteinExistence type="predicted"/>
<feature type="repeat" description="ANK" evidence="3">
    <location>
        <begin position="736"/>
        <end position="768"/>
    </location>
</feature>
<dbReference type="SMART" id="SM00248">
    <property type="entry name" value="ANK"/>
    <property type="match status" value="18"/>
</dbReference>
<feature type="repeat" description="ANK" evidence="3">
    <location>
        <begin position="764"/>
        <end position="796"/>
    </location>
</feature>
<feature type="repeat" description="ANK" evidence="3">
    <location>
        <begin position="1180"/>
        <end position="1212"/>
    </location>
</feature>
<dbReference type="Pfam" id="PF24883">
    <property type="entry name" value="NPHP3_N"/>
    <property type="match status" value="1"/>
</dbReference>
<evidence type="ECO:0000259" key="4">
    <source>
        <dbReference type="Pfam" id="PF24883"/>
    </source>
</evidence>
<dbReference type="SUPFAM" id="SSF52540">
    <property type="entry name" value="P-loop containing nucleoside triphosphate hydrolases"/>
    <property type="match status" value="1"/>
</dbReference>
<evidence type="ECO:0000256" key="1">
    <source>
        <dbReference type="ARBA" id="ARBA00022737"/>
    </source>
</evidence>
<keyword evidence="1" id="KW-0677">Repeat</keyword>
<feature type="repeat" description="ANK" evidence="3">
    <location>
        <begin position="958"/>
        <end position="990"/>
    </location>
</feature>
<feature type="repeat" description="ANK" evidence="3">
    <location>
        <begin position="1034"/>
        <end position="1066"/>
    </location>
</feature>
<comment type="caution">
    <text evidence="5">The sequence shown here is derived from an EMBL/GenBank/DDBJ whole genome shotgun (WGS) entry which is preliminary data.</text>
</comment>
<feature type="repeat" description="ANK" evidence="3">
    <location>
        <begin position="890"/>
        <end position="922"/>
    </location>
</feature>
<dbReference type="PROSITE" id="PS50088">
    <property type="entry name" value="ANK_REPEAT"/>
    <property type="match status" value="10"/>
</dbReference>
<evidence type="ECO:0000256" key="2">
    <source>
        <dbReference type="ARBA" id="ARBA00023043"/>
    </source>
</evidence>
<keyword evidence="6" id="KW-1185">Reference proteome</keyword>
<feature type="repeat" description="ANK" evidence="3">
    <location>
        <begin position="1282"/>
        <end position="1314"/>
    </location>
</feature>
<feature type="repeat" description="ANK" evidence="3">
    <location>
        <begin position="1066"/>
        <end position="1098"/>
    </location>
</feature>
<evidence type="ECO:0000256" key="3">
    <source>
        <dbReference type="PROSITE-ProRule" id="PRU00023"/>
    </source>
</evidence>
<dbReference type="Proteomes" id="UP001166286">
    <property type="component" value="Unassembled WGS sequence"/>
</dbReference>
<organism evidence="5 6">
    <name type="scientific">Cladonia borealis</name>
    <dbReference type="NCBI Taxonomy" id="184061"/>
    <lineage>
        <taxon>Eukaryota</taxon>
        <taxon>Fungi</taxon>
        <taxon>Dikarya</taxon>
        <taxon>Ascomycota</taxon>
        <taxon>Pezizomycotina</taxon>
        <taxon>Lecanoromycetes</taxon>
        <taxon>OSLEUM clade</taxon>
        <taxon>Lecanoromycetidae</taxon>
        <taxon>Lecanorales</taxon>
        <taxon>Lecanorineae</taxon>
        <taxon>Cladoniaceae</taxon>
        <taxon>Cladonia</taxon>
    </lineage>
</organism>
<reference evidence="5" key="1">
    <citation type="submission" date="2023-03" db="EMBL/GenBank/DDBJ databases">
        <title>Complete genome of Cladonia borealis.</title>
        <authorList>
            <person name="Park H."/>
        </authorList>
    </citation>
    <scope>NUCLEOTIDE SEQUENCE</scope>
    <source>
        <strain evidence="5">ANT050790</strain>
    </source>
</reference>
<feature type="repeat" description="ANK" evidence="3">
    <location>
        <begin position="1213"/>
        <end position="1235"/>
    </location>
</feature>
<evidence type="ECO:0000313" key="5">
    <source>
        <dbReference type="EMBL" id="KAK0508929.1"/>
    </source>
</evidence>
<sequence length="1351" mass="148650">MDPLSTISALIAVVQISGTVISYCYDYRKSVRSAPRDLARVLDEVSDLRNVMERLIRLVDDDVASGGRYLPAVEQMTCKNGPLERCQTDLETIKARLESPLSAWKAFGKHLTWPLQEKDVLKSLETIRRTKSIIESALTIDNSASIIAIRESTRDLHDRVLDFQRKIDLTLDFGDRHPDLFGCMGSVSSSGLDVQTLSSQEGEAGCGKTVLCSTIIEDTIRIRDGIDNAAVAYYHFDFGNNPQGTMEAMLRSLLSQLLVQAKDIPNGLGSLARRHFNTTRYGNRLGEVLTTGPKPAGAVSHPSISELVDAFQGAIEEFNDTYLVIDAPDECVELDRILDFLETTVSWKSDSLHLLVTSQSKREIEEVLSPIVTFQLLIKSNFISEDIVSFIQSELEGDRKLRKWSQEIKDEIRTMLFEGSQGMFQWVAFQLQALRECLTLRDVKKTLNTLPKTLNATYTRVLENMNGNYYKHAMMILKLLALSRHPVQVQEASEFIAFDFDARDGLRFDNELRLPEVEQILAICSGLVSMNTIILTHEDGSVKEKIRELHLAHFSVKEFLLSYYLAPSPRTIFGLTALEDWNFLFAQCCLVYLNQLTSRLSHTAVLDFPAARYAAQNWIFFAQSSPSEYRSAIEELACQLLHSSADIYRNWICLYDHDMPWKGVDFSRREFPDPIYYASVAGLEGLVNKFLQAEENPNAPGGLFGSSLKAAIHYDHTAIARLLISAGADPNASQGYYGSPLRTAIVKDRGDIVKLLLENGAEPNSDSTLLEACGRGQSSIVRLLLEAGAIPDAYNEKAGGNPVETATRNNYPEVVSLLLPKSRTQTILGGLRAVNEHNATEMMKIYSEFVPDSVLYYAADMGRRDLVTDLLNCGASNESTINRAYMENNVQASALVSAAANGHGGIVRQLIESGANVNSGTETFGGFEFALGGAAEAGHFDIAKILLENEADIGALAAQGDALQRAAYSGHMSIVELLLDHGADINQANGLFGGAVQGAVLGRHMDTVEILLGRGANIDLHKGQSSYWTSEVEDCYTPLEAAVVIGDIEMAQYLLTNGAEVVNAGKRTSLLSTAASKGNEAMLGVLLNAGADIDYGDDSTEPPLFHAIAEQQLGSMNFLIEAGANVNAERCLNSYYDKLAGGPAITPLSAAVWRGFEDGVRLLLEHQVDIHATSKFSNKNPESPLHTAARKGFGHIARQLLEYGANVNEQTEEGWTPLHFAARCPSNEVVRLLVEEFKANVSLTLWNGSQAIHSAANARSETGAVISTLIDVGTDVNVCNSNGRTPLHWAVEQGNLSAVQTLLERGARMDIREQETNMIPLDIAKMKFMAEPNTSWRKDRKQILEELEKRG</sequence>
<dbReference type="Gene3D" id="1.25.40.20">
    <property type="entry name" value="Ankyrin repeat-containing domain"/>
    <property type="match status" value="3"/>
</dbReference>
<feature type="domain" description="Nephrocystin 3-like N-terminal" evidence="4">
    <location>
        <begin position="201"/>
        <end position="358"/>
    </location>
</feature>
<dbReference type="InterPro" id="IPR027417">
    <property type="entry name" value="P-loop_NTPase"/>
</dbReference>
<dbReference type="InterPro" id="IPR002110">
    <property type="entry name" value="Ankyrin_rpt"/>
</dbReference>
<keyword evidence="2 3" id="KW-0040">ANK repeat</keyword>